<proteinExistence type="predicted"/>
<dbReference type="OrthoDB" id="1099576at2"/>
<feature type="transmembrane region" description="Helical" evidence="1">
    <location>
        <begin position="86"/>
        <end position="105"/>
    </location>
</feature>
<dbReference type="RefSeq" id="WP_157300654.1">
    <property type="nucleotide sequence ID" value="NZ_BAAAZB010000005.1"/>
</dbReference>
<dbReference type="InterPro" id="IPR012373">
    <property type="entry name" value="Ferrdict_sens_TM"/>
</dbReference>
<dbReference type="PANTHER" id="PTHR30273">
    <property type="entry name" value="PERIPLASMIC SIGNAL SENSOR AND SIGMA FACTOR ACTIVATOR FECR-RELATED"/>
    <property type="match status" value="1"/>
</dbReference>
<dbReference type="EMBL" id="WRXO01000004">
    <property type="protein sequence ID" value="MVT42018.1"/>
    <property type="molecule type" value="Genomic_DNA"/>
</dbReference>
<dbReference type="AlphaFoldDB" id="A0A6N8JC41"/>
<dbReference type="Gene3D" id="2.60.120.1440">
    <property type="match status" value="1"/>
</dbReference>
<protein>
    <recommendedName>
        <fullName evidence="2">FecR protein domain-containing protein</fullName>
    </recommendedName>
</protein>
<evidence type="ECO:0000256" key="1">
    <source>
        <dbReference type="SAM" id="Phobius"/>
    </source>
</evidence>
<gene>
    <name evidence="3" type="ORF">GO495_15610</name>
</gene>
<organism evidence="3 4">
    <name type="scientific">Chitinophaga oryziterrae</name>
    <dbReference type="NCBI Taxonomy" id="1031224"/>
    <lineage>
        <taxon>Bacteria</taxon>
        <taxon>Pseudomonadati</taxon>
        <taxon>Bacteroidota</taxon>
        <taxon>Chitinophagia</taxon>
        <taxon>Chitinophagales</taxon>
        <taxon>Chitinophagaceae</taxon>
        <taxon>Chitinophaga</taxon>
    </lineage>
</organism>
<evidence type="ECO:0000313" key="4">
    <source>
        <dbReference type="Proteomes" id="UP000468388"/>
    </source>
</evidence>
<dbReference type="Pfam" id="PF04773">
    <property type="entry name" value="FecR"/>
    <property type="match status" value="1"/>
</dbReference>
<dbReference type="GO" id="GO:0016989">
    <property type="term" value="F:sigma factor antagonist activity"/>
    <property type="evidence" value="ECO:0007669"/>
    <property type="project" value="TreeGrafter"/>
</dbReference>
<keyword evidence="1" id="KW-0812">Transmembrane</keyword>
<dbReference type="InterPro" id="IPR006860">
    <property type="entry name" value="FecR"/>
</dbReference>
<keyword evidence="4" id="KW-1185">Reference proteome</keyword>
<name>A0A6N8JC41_9BACT</name>
<keyword evidence="1" id="KW-0472">Membrane</keyword>
<dbReference type="Proteomes" id="UP000468388">
    <property type="component" value="Unassembled WGS sequence"/>
</dbReference>
<reference evidence="3 4" key="1">
    <citation type="submission" date="2019-12" db="EMBL/GenBank/DDBJ databases">
        <title>The draft genomic sequence of strain Chitinophaga oryziterrae JCM 16595.</title>
        <authorList>
            <person name="Zhang X."/>
        </authorList>
    </citation>
    <scope>NUCLEOTIDE SEQUENCE [LARGE SCALE GENOMIC DNA]</scope>
    <source>
        <strain evidence="3 4">JCM 16595</strain>
    </source>
</reference>
<comment type="caution">
    <text evidence="3">The sequence shown here is derived from an EMBL/GenBank/DDBJ whole genome shotgun (WGS) entry which is preliminary data.</text>
</comment>
<accession>A0A6N8JC41</accession>
<dbReference type="PANTHER" id="PTHR30273:SF2">
    <property type="entry name" value="PROTEIN FECR"/>
    <property type="match status" value="1"/>
</dbReference>
<keyword evidence="1" id="KW-1133">Transmembrane helix</keyword>
<evidence type="ECO:0000313" key="3">
    <source>
        <dbReference type="EMBL" id="MVT42018.1"/>
    </source>
</evidence>
<sequence>MYNSDMEDNDFILALIISDISDDITEEERVLLKKILTENKDAQNLYNETFDLLMSDEAVNGRAELSRYAPVFITAKHPVRKFFDRYYIGLSVAALALLILTISIINPHRDSSHISKVSMPCRDSIQMVLDNRKILDMGNHDMTIVGAVNGNYGSTLTYHLDKNAGRTAVLHVPAGKSYHLILSDGTSVWINAATTVTFPLTFGDIREISLSGNADIDVAKNAHKPFWVHLPNSVIQVLGTRFRASSHDGMEGVSLMSGKVKYIKGKDTMMLKPGEEVFTQPDFSLKKDLFIIDDMEEGIYQCKNGISMEELAGLIRKYFRMEVKISKLRQNIRFYGIIEYNKPVTVLLETLKSIYGVKYNTTNNTIQIN</sequence>
<evidence type="ECO:0000259" key="2">
    <source>
        <dbReference type="Pfam" id="PF04773"/>
    </source>
</evidence>
<feature type="domain" description="FecR protein" evidence="2">
    <location>
        <begin position="170"/>
        <end position="261"/>
    </location>
</feature>